<accession>A0ABW8RU97</accession>
<reference evidence="3 4" key="1">
    <citation type="submission" date="2024-07" db="EMBL/GenBank/DDBJ databases">
        <authorList>
            <person name="Pitt A."/>
            <person name="Hahn M.W."/>
        </authorList>
    </citation>
    <scope>NUCLEOTIDE SEQUENCE [LARGE SCALE GENOMIC DNA]</scope>
    <source>
        <strain evidence="3 4">1-SAACH-A3</strain>
    </source>
</reference>
<sequence length="376" mass="42987">MIKRIETIDFLRGIVVILMLLDHVRDLFHVHSIDQSPTDLSVTTPSIFYTRIITHLCAPIFVFLAGSSAFLLGQRSANKKQFSQHMMRRGAWLILLDLTVVNFGLFFDIRFGLVLVDVLSAIGFSMVIIGPISRYSSKQIFILAICIILVQQLLFVAQPTFLKPFSFLISPNAFPLPNGTFLVVGYPPISWLGISLLGYSMGHYFLEKRHAEFARLGLSLCLLFLFVRYVNLGGDSPWQIDGSWTKQVMSFFNVAKYPPSISFTMLTLGIMFLLLSGSQFVGKKGIEMISTFGRVPLFFFVSHWFILHLILFVLIFNQGFSLPDLEFGFQLSRPKSFIGLSLSQVYMLWIAVALLYFPLCRFYYQWQQKRKMNQLS</sequence>
<evidence type="ECO:0000259" key="2">
    <source>
        <dbReference type="Pfam" id="PF07786"/>
    </source>
</evidence>
<feature type="transmembrane region" description="Helical" evidence="1">
    <location>
        <begin position="213"/>
        <end position="230"/>
    </location>
</feature>
<dbReference type="RefSeq" id="WP_406751152.1">
    <property type="nucleotide sequence ID" value="NZ_JBEWZH010000005.1"/>
</dbReference>
<dbReference type="PANTHER" id="PTHR40407:SF1">
    <property type="entry name" value="HEPARAN-ALPHA-GLUCOSAMINIDE N-ACETYLTRANSFERASE CATALYTIC DOMAIN-CONTAINING PROTEIN"/>
    <property type="match status" value="1"/>
</dbReference>
<keyword evidence="1" id="KW-0812">Transmembrane</keyword>
<feature type="transmembrane region" description="Helical" evidence="1">
    <location>
        <begin position="257"/>
        <end position="276"/>
    </location>
</feature>
<feature type="transmembrane region" description="Helical" evidence="1">
    <location>
        <begin position="48"/>
        <end position="71"/>
    </location>
</feature>
<dbReference type="PANTHER" id="PTHR40407">
    <property type="entry name" value="MEMBRANE PROTEIN-LIKE PROTEIN"/>
    <property type="match status" value="1"/>
</dbReference>
<dbReference type="EMBL" id="JBEWZH010000005">
    <property type="protein sequence ID" value="MFL0162306.1"/>
    <property type="molecule type" value="Genomic_DNA"/>
</dbReference>
<evidence type="ECO:0000313" key="3">
    <source>
        <dbReference type="EMBL" id="MFL0162306.1"/>
    </source>
</evidence>
<feature type="transmembrane region" description="Helical" evidence="1">
    <location>
        <begin position="113"/>
        <end position="133"/>
    </location>
</feature>
<dbReference type="InterPro" id="IPR012429">
    <property type="entry name" value="HGSNAT_cat"/>
</dbReference>
<feature type="transmembrane region" description="Helical" evidence="1">
    <location>
        <begin position="140"/>
        <end position="161"/>
    </location>
</feature>
<keyword evidence="1" id="KW-1133">Transmembrane helix</keyword>
<organism evidence="3 4">
    <name type="scientific">Aquirufa salirivi</name>
    <dbReference type="NCBI Taxonomy" id="3104729"/>
    <lineage>
        <taxon>Bacteria</taxon>
        <taxon>Pseudomonadati</taxon>
        <taxon>Bacteroidota</taxon>
        <taxon>Cytophagia</taxon>
        <taxon>Cytophagales</taxon>
        <taxon>Flectobacillaceae</taxon>
        <taxon>Aquirufa</taxon>
    </lineage>
</organism>
<evidence type="ECO:0000256" key="1">
    <source>
        <dbReference type="SAM" id="Phobius"/>
    </source>
</evidence>
<evidence type="ECO:0000313" key="4">
    <source>
        <dbReference type="Proteomes" id="UP001623558"/>
    </source>
</evidence>
<keyword evidence="4" id="KW-1185">Reference proteome</keyword>
<feature type="transmembrane region" description="Helical" evidence="1">
    <location>
        <begin position="181"/>
        <end position="201"/>
    </location>
</feature>
<feature type="transmembrane region" description="Helical" evidence="1">
    <location>
        <begin position="91"/>
        <end position="107"/>
    </location>
</feature>
<proteinExistence type="predicted"/>
<comment type="caution">
    <text evidence="3">The sequence shown here is derived from an EMBL/GenBank/DDBJ whole genome shotgun (WGS) entry which is preliminary data.</text>
</comment>
<dbReference type="Proteomes" id="UP001623558">
    <property type="component" value="Unassembled WGS sequence"/>
</dbReference>
<feature type="domain" description="Heparan-alpha-glucosaminide N-acetyltransferase catalytic" evidence="2">
    <location>
        <begin position="4"/>
        <end position="214"/>
    </location>
</feature>
<dbReference type="Pfam" id="PF07786">
    <property type="entry name" value="HGSNAT_cat"/>
    <property type="match status" value="1"/>
</dbReference>
<feature type="transmembrane region" description="Helical" evidence="1">
    <location>
        <begin position="297"/>
        <end position="317"/>
    </location>
</feature>
<name>A0ABW8RU97_9BACT</name>
<protein>
    <submittedName>
        <fullName evidence="3">Heparan-alpha-glucosaminide N-acetyltransferase domain-containing protein</fullName>
    </submittedName>
</protein>
<feature type="transmembrane region" description="Helical" evidence="1">
    <location>
        <begin position="337"/>
        <end position="364"/>
    </location>
</feature>
<keyword evidence="1" id="KW-0472">Membrane</keyword>
<gene>
    <name evidence="3" type="ORF">U0R11_07885</name>
</gene>